<dbReference type="Pfam" id="PF01663">
    <property type="entry name" value="Phosphodiest"/>
    <property type="match status" value="1"/>
</dbReference>
<reference evidence="1" key="1">
    <citation type="submission" date="2020-10" db="EMBL/GenBank/DDBJ databases">
        <authorList>
            <person name="Gilroy R."/>
        </authorList>
    </citation>
    <scope>NUCLEOTIDE SEQUENCE</scope>
    <source>
        <strain evidence="1">18911</strain>
    </source>
</reference>
<organism evidence="1 2">
    <name type="scientific">Candidatus Stercoripulliclostridium merdigallinarum</name>
    <dbReference type="NCBI Taxonomy" id="2840951"/>
    <lineage>
        <taxon>Bacteria</taxon>
        <taxon>Bacillati</taxon>
        <taxon>Bacillota</taxon>
        <taxon>Clostridia</taxon>
        <taxon>Eubacteriales</taxon>
        <taxon>Candidatus Stercoripulliclostridium</taxon>
    </lineage>
</organism>
<comment type="caution">
    <text evidence="1">The sequence shown here is derived from an EMBL/GenBank/DDBJ whole genome shotgun (WGS) entry which is preliminary data.</text>
</comment>
<dbReference type="InterPro" id="IPR017850">
    <property type="entry name" value="Alkaline_phosphatase_core_sf"/>
</dbReference>
<reference evidence="1" key="2">
    <citation type="journal article" date="2021" name="PeerJ">
        <title>Extensive microbial diversity within the chicken gut microbiome revealed by metagenomics and culture.</title>
        <authorList>
            <person name="Gilroy R."/>
            <person name="Ravi A."/>
            <person name="Getino M."/>
            <person name="Pursley I."/>
            <person name="Horton D.L."/>
            <person name="Alikhan N.F."/>
            <person name="Baker D."/>
            <person name="Gharbi K."/>
            <person name="Hall N."/>
            <person name="Watson M."/>
            <person name="Adriaenssens E.M."/>
            <person name="Foster-Nyarko E."/>
            <person name="Jarju S."/>
            <person name="Secka A."/>
            <person name="Antonio M."/>
            <person name="Oren A."/>
            <person name="Chaudhuri R.R."/>
            <person name="La Ragione R."/>
            <person name="Hildebrand F."/>
            <person name="Pallen M.J."/>
        </authorList>
    </citation>
    <scope>NUCLEOTIDE SEQUENCE</scope>
    <source>
        <strain evidence="1">18911</strain>
    </source>
</reference>
<evidence type="ECO:0000313" key="1">
    <source>
        <dbReference type="EMBL" id="HIU60292.1"/>
    </source>
</evidence>
<accession>A0A9D1SHX8</accession>
<dbReference type="Proteomes" id="UP000824094">
    <property type="component" value="Unassembled WGS sequence"/>
</dbReference>
<protein>
    <submittedName>
        <fullName evidence="1">Alkaline phosphatase family protein</fullName>
    </submittedName>
</protein>
<evidence type="ECO:0000313" key="2">
    <source>
        <dbReference type="Proteomes" id="UP000824094"/>
    </source>
</evidence>
<sequence>MSEVKFFETPLTRFAGTIADITGVQAPEFAPAERVEEIKTLVSERTGKPTVDRAVIYNPDALGAWFIDKYTDMFKPMTDRSMLRVDYLTSFPPKTPVCFGTMFTGATPDQHGIHAYVKPHLKIDSLFDRWAAAGKKVAMVSVAGQSIPLLFQGRNIDYFLFKSDGAVIEKSVELIHSGEYDIIEVYVMEYDTVMHMTHPKSIFAKAAARRHVEGYVKLYEAVSEAYKGQSTFLAFAPDHGVHREKYLLGNHGKNIPEDMNLSHFYTVI</sequence>
<name>A0A9D1SHX8_9FIRM</name>
<gene>
    <name evidence="1" type="ORF">IAB05_02740</name>
</gene>
<dbReference type="EMBL" id="DVNF01000081">
    <property type="protein sequence ID" value="HIU60292.1"/>
    <property type="molecule type" value="Genomic_DNA"/>
</dbReference>
<dbReference type="InterPro" id="IPR002591">
    <property type="entry name" value="Phosphodiest/P_Trfase"/>
</dbReference>
<dbReference type="Gene3D" id="3.40.720.10">
    <property type="entry name" value="Alkaline Phosphatase, subunit A"/>
    <property type="match status" value="1"/>
</dbReference>
<dbReference type="SUPFAM" id="SSF53649">
    <property type="entry name" value="Alkaline phosphatase-like"/>
    <property type="match status" value="1"/>
</dbReference>
<dbReference type="AlphaFoldDB" id="A0A9D1SHX8"/>
<proteinExistence type="predicted"/>